<keyword evidence="4 11" id="KW-1003">Cell membrane</keyword>
<dbReference type="PANTHER" id="PTHR11048">
    <property type="entry name" value="PRENYLTRANSFERASES"/>
    <property type="match status" value="1"/>
</dbReference>
<evidence type="ECO:0000256" key="2">
    <source>
        <dbReference type="ARBA" id="ARBA00004141"/>
    </source>
</evidence>
<feature type="transmembrane region" description="Helical" evidence="11">
    <location>
        <begin position="105"/>
        <end position="123"/>
    </location>
</feature>
<dbReference type="GO" id="GO:0008412">
    <property type="term" value="F:4-hydroxybenzoate polyprenyltransferase activity"/>
    <property type="evidence" value="ECO:0007669"/>
    <property type="project" value="UniProtKB-EC"/>
</dbReference>
<dbReference type="InterPro" id="IPR044878">
    <property type="entry name" value="UbiA_sf"/>
</dbReference>
<keyword evidence="6 11" id="KW-0808">Transferase</keyword>
<evidence type="ECO:0000256" key="4">
    <source>
        <dbReference type="ARBA" id="ARBA00022475"/>
    </source>
</evidence>
<evidence type="ECO:0000313" key="14">
    <source>
        <dbReference type="Proteomes" id="UP001298424"/>
    </source>
</evidence>
<evidence type="ECO:0000256" key="9">
    <source>
        <dbReference type="ARBA" id="ARBA00022989"/>
    </source>
</evidence>
<reference evidence="13 14" key="1">
    <citation type="submission" date="2022-02" db="EMBL/GenBank/DDBJ databases">
        <title>Genome sequence data of Kingella unionensis sp. nov. strain CICC 24913 (CCUG 75125).</title>
        <authorList>
            <person name="Xiao M."/>
        </authorList>
    </citation>
    <scope>NUCLEOTIDE SEQUENCE [LARGE SCALE GENOMIC DNA]</scope>
    <source>
        <strain evidence="13 14">CICC 24913</strain>
    </source>
</reference>
<keyword evidence="9 11" id="KW-1133">Transmembrane helix</keyword>
<dbReference type="EMBL" id="JAKOOW010000008">
    <property type="protein sequence ID" value="MCG6503354.1"/>
    <property type="molecule type" value="Genomic_DNA"/>
</dbReference>
<evidence type="ECO:0000256" key="3">
    <source>
        <dbReference type="ARBA" id="ARBA00005985"/>
    </source>
</evidence>
<dbReference type="Proteomes" id="UP001298424">
    <property type="component" value="Unassembled WGS sequence"/>
</dbReference>
<dbReference type="HAMAP" id="MF_01635">
    <property type="entry name" value="UbiA"/>
    <property type="match status" value="1"/>
</dbReference>
<comment type="similarity">
    <text evidence="3 11">Belongs to the UbiA prenyltransferase family.</text>
</comment>
<comment type="catalytic activity">
    <reaction evidence="11">
        <text>all-trans-octaprenyl diphosphate + 4-hydroxybenzoate = 4-hydroxy-3-(all-trans-octaprenyl)benzoate + diphosphate</text>
        <dbReference type="Rhea" id="RHEA:27782"/>
        <dbReference type="ChEBI" id="CHEBI:1617"/>
        <dbReference type="ChEBI" id="CHEBI:17879"/>
        <dbReference type="ChEBI" id="CHEBI:33019"/>
        <dbReference type="ChEBI" id="CHEBI:57711"/>
        <dbReference type="EC" id="2.5.1.39"/>
    </reaction>
</comment>
<evidence type="ECO:0000256" key="6">
    <source>
        <dbReference type="ARBA" id="ARBA00022679"/>
    </source>
</evidence>
<name>A0ABS9NKN1_9NEIS</name>
<dbReference type="PROSITE" id="PS00943">
    <property type="entry name" value="UBIA"/>
    <property type="match status" value="1"/>
</dbReference>
<dbReference type="NCBIfam" id="TIGR01474">
    <property type="entry name" value="ubiA_proteo"/>
    <property type="match status" value="1"/>
</dbReference>
<keyword evidence="11" id="KW-0460">Magnesium</keyword>
<feature type="transmembrane region" description="Helical" evidence="11">
    <location>
        <begin position="238"/>
        <end position="260"/>
    </location>
</feature>
<accession>A0ABS9NKN1</accession>
<dbReference type="InterPro" id="IPR030470">
    <property type="entry name" value="UbiA_prenylTrfase_CS"/>
</dbReference>
<evidence type="ECO:0000256" key="1">
    <source>
        <dbReference type="ARBA" id="ARBA00001946"/>
    </source>
</evidence>
<gene>
    <name evidence="11 13" type="primary">ubiA</name>
    <name evidence="13" type="ORF">MB824_02445</name>
</gene>
<protein>
    <recommendedName>
        <fullName evidence="11 12">4-hydroxybenzoate octaprenyltransferase</fullName>
        <ecNumber evidence="11 12">2.5.1.39</ecNumber>
    </recommendedName>
    <alternativeName>
        <fullName evidence="11">4-HB polyprenyltransferase</fullName>
    </alternativeName>
</protein>
<evidence type="ECO:0000256" key="7">
    <source>
        <dbReference type="ARBA" id="ARBA00022688"/>
    </source>
</evidence>
<dbReference type="Pfam" id="PF01040">
    <property type="entry name" value="UbiA"/>
    <property type="match status" value="1"/>
</dbReference>
<dbReference type="CDD" id="cd13959">
    <property type="entry name" value="PT_UbiA_COQ2"/>
    <property type="match status" value="1"/>
</dbReference>
<comment type="function">
    <text evidence="11">Catalyzes the prenylation of para-hydroxybenzoate (PHB) with an all-trans polyprenyl group. Mediates the second step in the final reaction sequence of ubiquinone-8 (UQ-8) biosynthesis, which is the condensation of the polyisoprenoid side chain with PHB, generating the first membrane-bound Q intermediate 3-octaprenyl-4-hydroxybenzoate.</text>
</comment>
<comment type="subcellular location">
    <subcellularLocation>
        <location evidence="11">Cell inner membrane</location>
        <topology evidence="11">Multi-pass membrane protein</topology>
    </subcellularLocation>
    <subcellularLocation>
        <location evidence="2">Membrane</location>
        <topology evidence="2">Multi-pass membrane protein</topology>
    </subcellularLocation>
</comment>
<keyword evidence="10 11" id="KW-0472">Membrane</keyword>
<dbReference type="RefSeq" id="WP_238745646.1">
    <property type="nucleotide sequence ID" value="NZ_JAKOOW010000008.1"/>
</dbReference>
<keyword evidence="5 11" id="KW-0997">Cell inner membrane</keyword>
<dbReference type="EC" id="2.5.1.39" evidence="11 12"/>
<sequence>MSDKPLAGSLKAGTWLHKAGVYARLMRLDKPIGTLLLLWPTLWALWLAAQGRPDNTVLLCFALGTLLMRSAGCVINDWADRDFDGSVARTAGRPFSRGEVAEKEALRLAAVLVLLAACCLIPLNRTVWLFALPALFVAFSYPFAKRFFPLPQLYLGIAFSFGIPMAFAAVQGRVPGYAWWLFAANLCWTLAYDTIYAMADKEDDLKIGIKTSAITFGRLDAEMAMLCHGLFDLLMMQVGMAVGAGWPFWAALVLTVYWQWRHYLRIQGRDRDECFAVFLDNNKIGWLWFTALAVQYGIGS</sequence>
<evidence type="ECO:0000256" key="10">
    <source>
        <dbReference type="ARBA" id="ARBA00023136"/>
    </source>
</evidence>
<comment type="pathway">
    <text evidence="11">Cofactor biosynthesis; ubiquinone biosynthesis.</text>
</comment>
<feature type="transmembrane region" description="Helical" evidence="11">
    <location>
        <begin position="32"/>
        <end position="49"/>
    </location>
</feature>
<dbReference type="InterPro" id="IPR000537">
    <property type="entry name" value="UbiA_prenyltransferase"/>
</dbReference>
<evidence type="ECO:0000256" key="11">
    <source>
        <dbReference type="HAMAP-Rule" id="MF_01635"/>
    </source>
</evidence>
<comment type="caution">
    <text evidence="13">The sequence shown here is derived from an EMBL/GenBank/DDBJ whole genome shotgun (WGS) entry which is preliminary data.</text>
</comment>
<keyword evidence="14" id="KW-1185">Reference proteome</keyword>
<evidence type="ECO:0000256" key="5">
    <source>
        <dbReference type="ARBA" id="ARBA00022519"/>
    </source>
</evidence>
<dbReference type="Gene3D" id="1.20.120.1780">
    <property type="entry name" value="UbiA prenyltransferase"/>
    <property type="match status" value="1"/>
</dbReference>
<keyword evidence="7 11" id="KW-0831">Ubiquinone biosynthesis</keyword>
<dbReference type="Gene3D" id="1.10.357.140">
    <property type="entry name" value="UbiA prenyltransferase"/>
    <property type="match status" value="1"/>
</dbReference>
<evidence type="ECO:0000256" key="8">
    <source>
        <dbReference type="ARBA" id="ARBA00022692"/>
    </source>
</evidence>
<feature type="transmembrane region" description="Helical" evidence="11">
    <location>
        <begin position="150"/>
        <end position="170"/>
    </location>
</feature>
<dbReference type="PANTHER" id="PTHR11048:SF28">
    <property type="entry name" value="4-HYDROXYBENZOATE POLYPRENYLTRANSFERASE, MITOCHONDRIAL"/>
    <property type="match status" value="1"/>
</dbReference>
<feature type="transmembrane region" description="Helical" evidence="11">
    <location>
        <begin position="177"/>
        <end position="199"/>
    </location>
</feature>
<keyword evidence="8 11" id="KW-0812">Transmembrane</keyword>
<organism evidence="13 14">
    <name type="scientific">Kingella pumchi</name>
    <dbReference type="NCBI Taxonomy" id="2779506"/>
    <lineage>
        <taxon>Bacteria</taxon>
        <taxon>Pseudomonadati</taxon>
        <taxon>Pseudomonadota</taxon>
        <taxon>Betaproteobacteria</taxon>
        <taxon>Neisseriales</taxon>
        <taxon>Neisseriaceae</taxon>
        <taxon>Kingella</taxon>
    </lineage>
</organism>
<dbReference type="InterPro" id="IPR006370">
    <property type="entry name" value="HB_polyprenyltransferase-like"/>
</dbReference>
<evidence type="ECO:0000313" key="13">
    <source>
        <dbReference type="EMBL" id="MCG6503354.1"/>
    </source>
</evidence>
<comment type="cofactor">
    <cofactor evidence="1 11">
        <name>Mg(2+)</name>
        <dbReference type="ChEBI" id="CHEBI:18420"/>
    </cofactor>
</comment>
<proteinExistence type="inferred from homology"/>
<evidence type="ECO:0000256" key="12">
    <source>
        <dbReference type="NCBIfam" id="TIGR01474"/>
    </source>
</evidence>
<dbReference type="InterPro" id="IPR039653">
    <property type="entry name" value="Prenyltransferase"/>
</dbReference>